<keyword evidence="4 8" id="KW-0812">Transmembrane</keyword>
<feature type="transmembrane region" description="Helical" evidence="8">
    <location>
        <begin position="708"/>
        <end position="729"/>
    </location>
</feature>
<feature type="transmembrane region" description="Helical" evidence="8">
    <location>
        <begin position="622"/>
        <end position="642"/>
    </location>
</feature>
<keyword evidence="5 8" id="KW-1133">Transmembrane helix</keyword>
<feature type="transmembrane region" description="Helical" evidence="8">
    <location>
        <begin position="678"/>
        <end position="696"/>
    </location>
</feature>
<dbReference type="PROSITE" id="PS51387">
    <property type="entry name" value="FAD_PCMH"/>
    <property type="match status" value="1"/>
</dbReference>
<dbReference type="PANTHER" id="PTHR23501">
    <property type="entry name" value="MAJOR FACILITATOR SUPERFAMILY"/>
    <property type="match status" value="1"/>
</dbReference>
<feature type="transmembrane region" description="Helical" evidence="8">
    <location>
        <begin position="649"/>
        <end position="666"/>
    </location>
</feature>
<evidence type="ECO:0000256" key="1">
    <source>
        <dbReference type="ARBA" id="ARBA00004141"/>
    </source>
</evidence>
<dbReference type="Pfam" id="PF03959">
    <property type="entry name" value="FSH1"/>
    <property type="match status" value="1"/>
</dbReference>
<feature type="transmembrane region" description="Helical" evidence="8">
    <location>
        <begin position="317"/>
        <end position="343"/>
    </location>
</feature>
<comment type="subcellular location">
    <subcellularLocation>
        <location evidence="1">Membrane</location>
        <topology evidence="1">Multi-pass membrane protein</topology>
    </subcellularLocation>
</comment>
<name>A0A423V887_CYTCH</name>
<feature type="transmembrane region" description="Helical" evidence="8">
    <location>
        <begin position="514"/>
        <end position="534"/>
    </location>
</feature>
<keyword evidence="6 8" id="KW-0472">Membrane</keyword>
<reference evidence="11 12" key="1">
    <citation type="submission" date="2015-09" db="EMBL/GenBank/DDBJ databases">
        <title>Host preference determinants of Valsa canker pathogens revealed by comparative genomics.</title>
        <authorList>
            <person name="Yin Z."/>
            <person name="Huang L."/>
        </authorList>
    </citation>
    <scope>NUCLEOTIDE SEQUENCE [LARGE SCALE GENOMIC DNA]</scope>
    <source>
        <strain evidence="11 12">YSFL</strain>
    </source>
</reference>
<dbReference type="Gene3D" id="1.20.1250.20">
    <property type="entry name" value="MFS general substrate transporter like domains"/>
    <property type="match status" value="1"/>
</dbReference>
<dbReference type="InterPro" id="IPR036318">
    <property type="entry name" value="FAD-bd_PCMH-like_sf"/>
</dbReference>
<dbReference type="GO" id="GO:0071949">
    <property type="term" value="F:FAD binding"/>
    <property type="evidence" value="ECO:0007669"/>
    <property type="project" value="InterPro"/>
</dbReference>
<dbReference type="SUPFAM" id="SSF103473">
    <property type="entry name" value="MFS general substrate transporter"/>
    <property type="match status" value="1"/>
</dbReference>
<dbReference type="InterPro" id="IPR029058">
    <property type="entry name" value="AB_hydrolase_fold"/>
</dbReference>
<evidence type="ECO:0000256" key="6">
    <source>
        <dbReference type="ARBA" id="ARBA00023136"/>
    </source>
</evidence>
<evidence type="ECO:0000256" key="4">
    <source>
        <dbReference type="ARBA" id="ARBA00022692"/>
    </source>
</evidence>
<evidence type="ECO:0000313" key="11">
    <source>
        <dbReference type="EMBL" id="ROV87034.1"/>
    </source>
</evidence>
<keyword evidence="3" id="KW-0813">Transport</keyword>
<feature type="transmembrane region" description="Helical" evidence="8">
    <location>
        <begin position="410"/>
        <end position="435"/>
    </location>
</feature>
<feature type="transmembrane region" description="Helical" evidence="8">
    <location>
        <begin position="546"/>
        <end position="563"/>
    </location>
</feature>
<dbReference type="GO" id="GO:0005886">
    <property type="term" value="C:plasma membrane"/>
    <property type="evidence" value="ECO:0007669"/>
    <property type="project" value="TreeGrafter"/>
</dbReference>
<feature type="domain" description="FAD-binding PCMH-type" evidence="10">
    <location>
        <begin position="946"/>
        <end position="1126"/>
    </location>
</feature>
<feature type="transmembrane region" description="Helical" evidence="8">
    <location>
        <begin position="583"/>
        <end position="602"/>
    </location>
</feature>
<protein>
    <recommendedName>
        <fullName evidence="13">Major facilitator superfamily (MFS) profile domain-containing protein</fullName>
    </recommendedName>
</protein>
<accession>A0A423V887</accession>
<dbReference type="Gene3D" id="3.40.50.1820">
    <property type="entry name" value="alpha/beta hydrolase"/>
    <property type="match status" value="1"/>
</dbReference>
<dbReference type="InterPro" id="IPR006094">
    <property type="entry name" value="Oxid_FAD_bind_N"/>
</dbReference>
<feature type="transmembrane region" description="Helical" evidence="8">
    <location>
        <begin position="442"/>
        <end position="461"/>
    </location>
</feature>
<feature type="transmembrane region" description="Helical" evidence="8">
    <location>
        <begin position="385"/>
        <end position="404"/>
    </location>
</feature>
<dbReference type="PANTHER" id="PTHR23501:SF177">
    <property type="entry name" value="MAJOR FACILITATOR SUPERFAMILY (MFS) PROFILE DOMAIN-CONTAINING PROTEIN-RELATED"/>
    <property type="match status" value="1"/>
</dbReference>
<dbReference type="InterPro" id="IPR011701">
    <property type="entry name" value="MFS"/>
</dbReference>
<dbReference type="FunFam" id="1.20.1250.20:FF:000196">
    <property type="entry name" value="MFS toxin efflux pump (AflT)"/>
    <property type="match status" value="1"/>
</dbReference>
<feature type="domain" description="Major facilitator superfamily (MFS) profile" evidence="9">
    <location>
        <begin position="320"/>
        <end position="812"/>
    </location>
</feature>
<dbReference type="Proteomes" id="UP000284375">
    <property type="component" value="Unassembled WGS sequence"/>
</dbReference>
<dbReference type="InterPro" id="IPR016169">
    <property type="entry name" value="FAD-bd_PCMH_sub2"/>
</dbReference>
<dbReference type="InterPro" id="IPR036259">
    <property type="entry name" value="MFS_trans_sf"/>
</dbReference>
<feature type="region of interest" description="Disordered" evidence="7">
    <location>
        <begin position="267"/>
        <end position="287"/>
    </location>
</feature>
<evidence type="ECO:0000313" key="12">
    <source>
        <dbReference type="Proteomes" id="UP000284375"/>
    </source>
</evidence>
<dbReference type="InterPro" id="IPR020846">
    <property type="entry name" value="MFS_dom"/>
</dbReference>
<evidence type="ECO:0000259" key="9">
    <source>
        <dbReference type="PROSITE" id="PS50850"/>
    </source>
</evidence>
<dbReference type="Pfam" id="PF08031">
    <property type="entry name" value="BBE"/>
    <property type="match status" value="1"/>
</dbReference>
<dbReference type="SUPFAM" id="SSF56176">
    <property type="entry name" value="FAD-binding/transporter-associated domain-like"/>
    <property type="match status" value="1"/>
</dbReference>
<organism evidence="11 12">
    <name type="scientific">Cytospora chrysosperma</name>
    <name type="common">Cytospora canker fungus</name>
    <name type="synonym">Sphaeria chrysosperma</name>
    <dbReference type="NCBI Taxonomy" id="252740"/>
    <lineage>
        <taxon>Eukaryota</taxon>
        <taxon>Fungi</taxon>
        <taxon>Dikarya</taxon>
        <taxon>Ascomycota</taxon>
        <taxon>Pezizomycotina</taxon>
        <taxon>Sordariomycetes</taxon>
        <taxon>Sordariomycetidae</taxon>
        <taxon>Diaporthales</taxon>
        <taxon>Cytosporaceae</taxon>
        <taxon>Cytospora</taxon>
    </lineage>
</organism>
<gene>
    <name evidence="11" type="ORF">VSDG_10022</name>
</gene>
<evidence type="ECO:0000256" key="5">
    <source>
        <dbReference type="ARBA" id="ARBA00022989"/>
    </source>
</evidence>
<dbReference type="InterPro" id="IPR016166">
    <property type="entry name" value="FAD-bd_PCMH"/>
</dbReference>
<evidence type="ECO:0000259" key="10">
    <source>
        <dbReference type="PROSITE" id="PS51387"/>
    </source>
</evidence>
<evidence type="ECO:0000256" key="3">
    <source>
        <dbReference type="ARBA" id="ARBA00022448"/>
    </source>
</evidence>
<sequence>MPLRILCLHGQGVNSSIFKSQIEEVRVMLCSDYQFFFFDGQYECEPAPEVVDFFPPPYLTWYTTPTAQKVSDAHRQVRQIVERHGPFDAVMGFSQGAAVAASLLLHQELDQQEPPIFKAAIFIASPVPFSYKTNVGIDARKYFGISETPRNDHNRPTSIPAHLVTDAAYLRNPAQLGEPGPFEDVRYQMFHPTTDAVRIRVATGHVYGTRDKWFHHSKDLERLCREDMRTVFQHDGGHEVPRAYTEEICDLIETTLAMSALETNATLSDETVPDAPSTDTVSSDCVGEQGKELEAGNALGQSRAQQDGGDYPHGLRLFLVVFALLLSMFLVALDMTIVATAIPVITDEFDSVADIGWYASAFFITLGVFQAPWGKAYKHFNLKITFLTSVFLFELGSLICGVAQNSITLIIGRAIAGLGGAGVTGGIYTIMAFIVPSARVPTYIGLVGAIFSLASVAGPLLGGVFTGEVTWRWCFYINLPVGGLALFLVTFFFKTPAAFKPVPIAAKDVLRVMDVPGIVLCLGLLICFTLAMQWGGVTKSWSSSNVIGTLVGFVVLGIAFVIFEWRSGENALIVTRIFKQRTVVAVSAFIFFLNAANFALIYNLPEYFQVIKGVSATESGVLNLPLILASALFAFGSGYALGRVGYYQLFLIVGSAILTLGAGLVYTLDLDSSTGKIVGYQILVGMGIGSCIQIPVTAAQAFSDPGDIPVVTAVVLFFQLVSGAVWVSASQTLLNNRLVAALAEFAPNLDPNQVLAIGATDVRNVFHGADLDHVLQSYMSGLKDSWAMSIALAGLTFLASFAAQWRSLKGHRAAAPEDFDLDQLVVNMARSSVVLALYVRAILAFSPSLGRANNTMQHCRVLPGDAAWPAKSQWDHLNSTVDGRLIAAVPLGAACHDPHYDEEECNYLRENWAVPVLYEDNPVTPMSYWFQNSTCDPWTDRSQPCELGNMAEYAINVSSPADVAVGLKFAHSNNIRVTIKNTGHDYNGKSVGKGSLAIWTHHLNSIEVYHNYSQPWHTGPAVKLGAGVRGYEAYKAAHDAGLRVVGGDCPTVGIAGGFIQGGGHSPLSGMYGMAADNVLEWEVVLANGTFVTATPEQHEDLYFALAGAGPSTFGVVTAVTLRAFPDGPVGGASLYFNRTGISNDTFWTAFTYFQEALPGINLGRAQSAFACMPTEFYLQAVTRPDYNEMQMRQLMSNFTTSLDSLGLDYNFTVTSLPTYLDHFTTYFGPAPWGSYVVGELMTGRLMPLSVSQADPAKVIAAYREITDTTQIIIGSTAQDISVQPYRKPVAHNSVMPSWRTAVQTLLIQSYYNSTVSWDEKQELEDQLINFAQRRINSLVPADTGTHLNEANFSPDIDWKTQFYGTNYPRLLDIKHRYDPHYVFWAVTTVGSDALTVAGDGRLCKA</sequence>
<dbReference type="FunFam" id="1.20.1720.10:FF:000012">
    <property type="entry name" value="MFS toxin efflux pump (AflT)"/>
    <property type="match status" value="1"/>
</dbReference>
<dbReference type="GO" id="GO:0016491">
    <property type="term" value="F:oxidoreductase activity"/>
    <property type="evidence" value="ECO:0007669"/>
    <property type="project" value="InterPro"/>
</dbReference>
<dbReference type="SUPFAM" id="SSF53474">
    <property type="entry name" value="alpha/beta-Hydrolases"/>
    <property type="match status" value="1"/>
</dbReference>
<feature type="transmembrane region" description="Helical" evidence="8">
    <location>
        <begin position="355"/>
        <end position="373"/>
    </location>
</feature>
<keyword evidence="12" id="KW-1185">Reference proteome</keyword>
<comment type="similarity">
    <text evidence="2">Belongs to the oxygen-dependent FAD-linked oxidoreductase family.</text>
</comment>
<dbReference type="Pfam" id="PF07690">
    <property type="entry name" value="MFS_1"/>
    <property type="match status" value="1"/>
</dbReference>
<dbReference type="CDD" id="cd17502">
    <property type="entry name" value="MFS_Azr1_MDR_like"/>
    <property type="match status" value="1"/>
</dbReference>
<dbReference type="EMBL" id="LJZO01000097">
    <property type="protein sequence ID" value="ROV87034.1"/>
    <property type="molecule type" value="Genomic_DNA"/>
</dbReference>
<evidence type="ECO:0008006" key="13">
    <source>
        <dbReference type="Google" id="ProtNLM"/>
    </source>
</evidence>
<dbReference type="Gene3D" id="3.30.465.10">
    <property type="match status" value="2"/>
</dbReference>
<comment type="caution">
    <text evidence="11">The sequence shown here is derived from an EMBL/GenBank/DDBJ whole genome shotgun (WGS) entry which is preliminary data.</text>
</comment>
<dbReference type="InterPro" id="IPR005645">
    <property type="entry name" value="FSH-like_dom"/>
</dbReference>
<dbReference type="GO" id="GO:0022857">
    <property type="term" value="F:transmembrane transporter activity"/>
    <property type="evidence" value="ECO:0007669"/>
    <property type="project" value="InterPro"/>
</dbReference>
<dbReference type="PROSITE" id="PS50850">
    <property type="entry name" value="MFS"/>
    <property type="match status" value="1"/>
</dbReference>
<dbReference type="Pfam" id="PF01565">
    <property type="entry name" value="FAD_binding_4"/>
    <property type="match status" value="1"/>
</dbReference>
<evidence type="ECO:0000256" key="7">
    <source>
        <dbReference type="SAM" id="MobiDB-lite"/>
    </source>
</evidence>
<feature type="transmembrane region" description="Helical" evidence="8">
    <location>
        <begin position="473"/>
        <end position="493"/>
    </location>
</feature>
<evidence type="ECO:0000256" key="8">
    <source>
        <dbReference type="SAM" id="Phobius"/>
    </source>
</evidence>
<proteinExistence type="inferred from homology"/>
<feature type="transmembrane region" description="Helical" evidence="8">
    <location>
        <begin position="785"/>
        <end position="803"/>
    </location>
</feature>
<dbReference type="InterPro" id="IPR012951">
    <property type="entry name" value="BBE"/>
</dbReference>
<dbReference type="Gene3D" id="1.20.1720.10">
    <property type="entry name" value="Multidrug resistance protein D"/>
    <property type="match status" value="1"/>
</dbReference>
<evidence type="ECO:0000256" key="2">
    <source>
        <dbReference type="ARBA" id="ARBA00005466"/>
    </source>
</evidence>
<dbReference type="OrthoDB" id="9983560at2759"/>